<organism evidence="9 10">
    <name type="scientific">Streptomyces olivaceiscleroticus</name>
    <dbReference type="NCBI Taxonomy" id="68245"/>
    <lineage>
        <taxon>Bacteria</taxon>
        <taxon>Bacillati</taxon>
        <taxon>Actinomycetota</taxon>
        <taxon>Actinomycetes</taxon>
        <taxon>Kitasatosporales</taxon>
        <taxon>Streptomycetaceae</taxon>
        <taxon>Streptomyces</taxon>
    </lineage>
</organism>
<dbReference type="CDD" id="cd00567">
    <property type="entry name" value="ACAD"/>
    <property type="match status" value="1"/>
</dbReference>
<feature type="domain" description="Acyl-CoA dehydrogenase/oxidase C-terminal" evidence="6">
    <location>
        <begin position="248"/>
        <end position="372"/>
    </location>
</feature>
<dbReference type="InterPro" id="IPR009075">
    <property type="entry name" value="AcylCo_DH/oxidase_C"/>
</dbReference>
<evidence type="ECO:0000313" key="10">
    <source>
        <dbReference type="Proteomes" id="UP001500909"/>
    </source>
</evidence>
<dbReference type="Gene3D" id="2.40.110.10">
    <property type="entry name" value="Butyryl-CoA Dehydrogenase, subunit A, domain 2"/>
    <property type="match status" value="1"/>
</dbReference>
<dbReference type="InterPro" id="IPR046373">
    <property type="entry name" value="Acyl-CoA_Oxase/DH_mid-dom_sf"/>
</dbReference>
<keyword evidence="5" id="KW-0560">Oxidoreductase</keyword>
<dbReference type="Proteomes" id="UP001500909">
    <property type="component" value="Unassembled WGS sequence"/>
</dbReference>
<evidence type="ECO:0000256" key="3">
    <source>
        <dbReference type="ARBA" id="ARBA00022630"/>
    </source>
</evidence>
<dbReference type="InterPro" id="IPR036250">
    <property type="entry name" value="AcylCo_DH-like_C"/>
</dbReference>
<evidence type="ECO:0000256" key="4">
    <source>
        <dbReference type="ARBA" id="ARBA00022827"/>
    </source>
</evidence>
<feature type="domain" description="Acyl-CoA dehydrogenase/oxidase N-terminal" evidence="8">
    <location>
        <begin position="15"/>
        <end position="108"/>
    </location>
</feature>
<feature type="domain" description="Acyl-CoA oxidase/dehydrogenase middle" evidence="7">
    <location>
        <begin position="115"/>
        <end position="221"/>
    </location>
</feature>
<comment type="similarity">
    <text evidence="2 5">Belongs to the acyl-CoA dehydrogenase family.</text>
</comment>
<reference evidence="9 10" key="1">
    <citation type="journal article" date="2019" name="Int. J. Syst. Evol. Microbiol.">
        <title>The Global Catalogue of Microorganisms (GCM) 10K type strain sequencing project: providing services to taxonomists for standard genome sequencing and annotation.</title>
        <authorList>
            <consortium name="The Broad Institute Genomics Platform"/>
            <consortium name="The Broad Institute Genome Sequencing Center for Infectious Disease"/>
            <person name="Wu L."/>
            <person name="Ma J."/>
        </authorList>
    </citation>
    <scope>NUCLEOTIDE SEQUENCE [LARGE SCALE GENOMIC DNA]</scope>
    <source>
        <strain evidence="9 10">JCM 4805</strain>
    </source>
</reference>
<dbReference type="RefSeq" id="WP_346099577.1">
    <property type="nucleotide sequence ID" value="NZ_BAAABY010000054.1"/>
</dbReference>
<gene>
    <name evidence="9" type="ORF">GCM10010361_70850</name>
</gene>
<proteinExistence type="inferred from homology"/>
<comment type="cofactor">
    <cofactor evidence="1 5">
        <name>FAD</name>
        <dbReference type="ChEBI" id="CHEBI:57692"/>
    </cofactor>
</comment>
<accession>A0ABN1BE01</accession>
<dbReference type="Pfam" id="PF02771">
    <property type="entry name" value="Acyl-CoA_dh_N"/>
    <property type="match status" value="1"/>
</dbReference>
<dbReference type="InterPro" id="IPR009100">
    <property type="entry name" value="AcylCoA_DH/oxidase_NM_dom_sf"/>
</dbReference>
<keyword evidence="3 5" id="KW-0285">Flavoprotein</keyword>
<evidence type="ECO:0000313" key="9">
    <source>
        <dbReference type="EMBL" id="GAA0495275.1"/>
    </source>
</evidence>
<dbReference type="InterPro" id="IPR037069">
    <property type="entry name" value="AcylCoA_DH/ox_N_sf"/>
</dbReference>
<dbReference type="PANTHER" id="PTHR43884:SF12">
    <property type="entry name" value="ISOVALERYL-COA DEHYDROGENASE, MITOCHONDRIAL-RELATED"/>
    <property type="match status" value="1"/>
</dbReference>
<comment type="caution">
    <text evidence="9">The sequence shown here is derived from an EMBL/GenBank/DDBJ whole genome shotgun (WGS) entry which is preliminary data.</text>
</comment>
<keyword evidence="10" id="KW-1185">Reference proteome</keyword>
<dbReference type="InterPro" id="IPR013786">
    <property type="entry name" value="AcylCoA_DH/ox_N"/>
</dbReference>
<evidence type="ECO:0000256" key="5">
    <source>
        <dbReference type="RuleBase" id="RU362125"/>
    </source>
</evidence>
<evidence type="ECO:0000259" key="7">
    <source>
        <dbReference type="Pfam" id="PF02770"/>
    </source>
</evidence>
<dbReference type="SUPFAM" id="SSF47203">
    <property type="entry name" value="Acyl-CoA dehydrogenase C-terminal domain-like"/>
    <property type="match status" value="1"/>
</dbReference>
<dbReference type="Pfam" id="PF00441">
    <property type="entry name" value="Acyl-CoA_dh_1"/>
    <property type="match status" value="1"/>
</dbReference>
<dbReference type="PANTHER" id="PTHR43884">
    <property type="entry name" value="ACYL-COA DEHYDROGENASE"/>
    <property type="match status" value="1"/>
</dbReference>
<evidence type="ECO:0000256" key="1">
    <source>
        <dbReference type="ARBA" id="ARBA00001974"/>
    </source>
</evidence>
<evidence type="ECO:0000259" key="8">
    <source>
        <dbReference type="Pfam" id="PF02771"/>
    </source>
</evidence>
<dbReference type="SUPFAM" id="SSF56645">
    <property type="entry name" value="Acyl-CoA dehydrogenase NM domain-like"/>
    <property type="match status" value="1"/>
</dbReference>
<evidence type="ECO:0000256" key="2">
    <source>
        <dbReference type="ARBA" id="ARBA00009347"/>
    </source>
</evidence>
<dbReference type="Gene3D" id="1.20.140.10">
    <property type="entry name" value="Butyryl-CoA Dehydrogenase, subunit A, domain 3"/>
    <property type="match status" value="1"/>
</dbReference>
<dbReference type="EMBL" id="BAAABY010000054">
    <property type="protein sequence ID" value="GAA0495275.1"/>
    <property type="molecule type" value="Genomic_DNA"/>
</dbReference>
<dbReference type="Gene3D" id="1.10.540.10">
    <property type="entry name" value="Acyl-CoA dehydrogenase/oxidase, N-terminal domain"/>
    <property type="match status" value="1"/>
</dbReference>
<dbReference type="InterPro" id="IPR006091">
    <property type="entry name" value="Acyl-CoA_Oxase/DH_mid-dom"/>
</dbReference>
<name>A0ABN1BE01_9ACTN</name>
<sequence length="378" mass="40180">MNLPGEFPAGPEFRETLRTGARRAHDTGEVDAASLDALRRSGLLGMMVPRDHGGWGWDPAAANAVIEKIAVDNPSIAIMVYLHCAVVVRIVKYGTEEQKNRWLPRIARRGQLVASAWSEPGSAADKRTLSTTAQRDAAGTWRMKGGKTFSTSATVADFFIVLVQLPATHETAHAAEPAYGGQDQALFLVDAAAPGVHVPPDALDMSGMRGSGTGMVQFQDVPVTDGDMLCSGSATTEAIQLPHRLGLTLGAVSVGLAQAAHDTALRHARGRDLLADERYRRQLASTEVAVRSARAAVSDLTAGSAHDRVLRAYCVKVSTSTTGQTVCRTVRGLLGSAGYLHAHEINRISQDADAVMHMGPPTHLCLDLIAARSTPADR</sequence>
<evidence type="ECO:0000259" key="6">
    <source>
        <dbReference type="Pfam" id="PF00441"/>
    </source>
</evidence>
<dbReference type="Pfam" id="PF02770">
    <property type="entry name" value="Acyl-CoA_dh_M"/>
    <property type="match status" value="1"/>
</dbReference>
<protein>
    <submittedName>
        <fullName evidence="9">Acyl-CoA dehydrogenase</fullName>
    </submittedName>
</protein>
<keyword evidence="4 5" id="KW-0274">FAD</keyword>